<protein>
    <submittedName>
        <fullName evidence="1">Uncharacterized protein</fullName>
    </submittedName>
</protein>
<evidence type="ECO:0000313" key="1">
    <source>
        <dbReference type="EMBL" id="KAK3232362.1"/>
    </source>
</evidence>
<dbReference type="AlphaFoldDB" id="A0AAE0BAN4"/>
<gene>
    <name evidence="1" type="ORF">Dsin_004243</name>
</gene>
<proteinExistence type="predicted"/>
<dbReference type="PANTHER" id="PTHR34130:SF5">
    <property type="entry name" value="OS08G0243800 PROTEIN"/>
    <property type="match status" value="1"/>
</dbReference>
<organism evidence="1 2">
    <name type="scientific">Dipteronia sinensis</name>
    <dbReference type="NCBI Taxonomy" id="43782"/>
    <lineage>
        <taxon>Eukaryota</taxon>
        <taxon>Viridiplantae</taxon>
        <taxon>Streptophyta</taxon>
        <taxon>Embryophyta</taxon>
        <taxon>Tracheophyta</taxon>
        <taxon>Spermatophyta</taxon>
        <taxon>Magnoliopsida</taxon>
        <taxon>eudicotyledons</taxon>
        <taxon>Gunneridae</taxon>
        <taxon>Pentapetalae</taxon>
        <taxon>rosids</taxon>
        <taxon>malvids</taxon>
        <taxon>Sapindales</taxon>
        <taxon>Sapindaceae</taxon>
        <taxon>Hippocastanoideae</taxon>
        <taxon>Acereae</taxon>
        <taxon>Dipteronia</taxon>
    </lineage>
</organism>
<sequence>MVAREFISDYEPVVVLPEDINGFQGNFDDHRDDHEEEEEETLSLCDLAVSSNAEDYYWNELSHKEDHDDEDEDFFEFSSEDFTASSSYPKPNQNIIFCGKIIPYRGEDQVVDHDHDHQTQNQNNSTNDLKLQNTKKSLNIFPQKSKKEKHGNDFKFDFSMKKVSTMPTSTTTLKSRWYLLAFGSFGKGSGLSTRMELRDIKSRQSRQSKVAAPTATMFRLDVGGGSGDKLAKTRGDEKRSGSKGKVCYLRKCIIYRSRWLKSTLSTLNSIVSSFGDDVGESSLCGNIAG</sequence>
<name>A0AAE0BAN4_9ROSI</name>
<dbReference type="PANTHER" id="PTHR34130">
    <property type="entry name" value="OS08G0243800 PROTEIN"/>
    <property type="match status" value="1"/>
</dbReference>
<evidence type="ECO:0000313" key="2">
    <source>
        <dbReference type="Proteomes" id="UP001281410"/>
    </source>
</evidence>
<accession>A0AAE0BAN4</accession>
<keyword evidence="2" id="KW-1185">Reference proteome</keyword>
<reference evidence="1" key="1">
    <citation type="journal article" date="2023" name="Plant J.">
        <title>Genome sequences and population genomics provide insights into the demographic history, inbreeding, and mutation load of two 'living fossil' tree species of Dipteronia.</title>
        <authorList>
            <person name="Feng Y."/>
            <person name="Comes H.P."/>
            <person name="Chen J."/>
            <person name="Zhu S."/>
            <person name="Lu R."/>
            <person name="Zhang X."/>
            <person name="Li P."/>
            <person name="Qiu J."/>
            <person name="Olsen K.M."/>
            <person name="Qiu Y."/>
        </authorList>
    </citation>
    <scope>NUCLEOTIDE SEQUENCE</scope>
    <source>
        <strain evidence="1">NBL</strain>
    </source>
</reference>
<dbReference type="Proteomes" id="UP001281410">
    <property type="component" value="Unassembled WGS sequence"/>
</dbReference>
<dbReference type="EMBL" id="JANJYJ010000001">
    <property type="protein sequence ID" value="KAK3232362.1"/>
    <property type="molecule type" value="Genomic_DNA"/>
</dbReference>
<comment type="caution">
    <text evidence="1">The sequence shown here is derived from an EMBL/GenBank/DDBJ whole genome shotgun (WGS) entry which is preliminary data.</text>
</comment>